<evidence type="ECO:0000313" key="4">
    <source>
        <dbReference type="Proteomes" id="UP000314294"/>
    </source>
</evidence>
<accession>A0A4Z2EUY8</accession>
<dbReference type="AlphaFoldDB" id="A0A4Z2EUY8"/>
<feature type="region of interest" description="Disordered" evidence="1">
    <location>
        <begin position="1"/>
        <end position="32"/>
    </location>
</feature>
<protein>
    <submittedName>
        <fullName evidence="3">Uncharacterized protein</fullName>
    </submittedName>
</protein>
<proteinExistence type="predicted"/>
<evidence type="ECO:0000313" key="3">
    <source>
        <dbReference type="EMBL" id="TNN32361.1"/>
    </source>
</evidence>
<feature type="transmembrane region" description="Helical" evidence="2">
    <location>
        <begin position="35"/>
        <end position="51"/>
    </location>
</feature>
<gene>
    <name evidence="3" type="ORF">EYF80_057481</name>
</gene>
<evidence type="ECO:0000256" key="2">
    <source>
        <dbReference type="SAM" id="Phobius"/>
    </source>
</evidence>
<keyword evidence="2" id="KW-0472">Membrane</keyword>
<keyword evidence="2" id="KW-1133">Transmembrane helix</keyword>
<sequence>MRGPAPTAPSGDSERRGGLFVSEEHEPTTSGEDELLTHLFILTLLLIFIFCEPSEERRTRAAANEASRTLVFERLTRP</sequence>
<comment type="caution">
    <text evidence="3">The sequence shown here is derived from an EMBL/GenBank/DDBJ whole genome shotgun (WGS) entry which is preliminary data.</text>
</comment>
<keyword evidence="2" id="KW-0812">Transmembrane</keyword>
<dbReference type="EMBL" id="SRLO01002748">
    <property type="protein sequence ID" value="TNN32361.1"/>
    <property type="molecule type" value="Genomic_DNA"/>
</dbReference>
<evidence type="ECO:0000256" key="1">
    <source>
        <dbReference type="SAM" id="MobiDB-lite"/>
    </source>
</evidence>
<keyword evidence="4" id="KW-1185">Reference proteome</keyword>
<name>A0A4Z2EUY8_9TELE</name>
<feature type="compositionally biased region" description="Basic and acidic residues" evidence="1">
    <location>
        <begin position="12"/>
        <end position="27"/>
    </location>
</feature>
<reference evidence="3 4" key="1">
    <citation type="submission" date="2019-03" db="EMBL/GenBank/DDBJ databases">
        <title>First draft genome of Liparis tanakae, snailfish: a comprehensive survey of snailfish specific genes.</title>
        <authorList>
            <person name="Kim W."/>
            <person name="Song I."/>
            <person name="Jeong J.-H."/>
            <person name="Kim D."/>
            <person name="Kim S."/>
            <person name="Ryu S."/>
            <person name="Song J.Y."/>
            <person name="Lee S.K."/>
        </authorList>
    </citation>
    <scope>NUCLEOTIDE SEQUENCE [LARGE SCALE GENOMIC DNA]</scope>
    <source>
        <tissue evidence="3">Muscle</tissue>
    </source>
</reference>
<dbReference type="Proteomes" id="UP000314294">
    <property type="component" value="Unassembled WGS sequence"/>
</dbReference>
<organism evidence="3 4">
    <name type="scientific">Liparis tanakae</name>
    <name type="common">Tanaka's snailfish</name>
    <dbReference type="NCBI Taxonomy" id="230148"/>
    <lineage>
        <taxon>Eukaryota</taxon>
        <taxon>Metazoa</taxon>
        <taxon>Chordata</taxon>
        <taxon>Craniata</taxon>
        <taxon>Vertebrata</taxon>
        <taxon>Euteleostomi</taxon>
        <taxon>Actinopterygii</taxon>
        <taxon>Neopterygii</taxon>
        <taxon>Teleostei</taxon>
        <taxon>Neoteleostei</taxon>
        <taxon>Acanthomorphata</taxon>
        <taxon>Eupercaria</taxon>
        <taxon>Perciformes</taxon>
        <taxon>Cottioidei</taxon>
        <taxon>Cottales</taxon>
        <taxon>Liparidae</taxon>
        <taxon>Liparis</taxon>
    </lineage>
</organism>